<organism evidence="7 8">
    <name type="scientific">Mycolicibacterium holsaticum</name>
    <dbReference type="NCBI Taxonomy" id="152142"/>
    <lineage>
        <taxon>Bacteria</taxon>
        <taxon>Bacillati</taxon>
        <taxon>Actinomycetota</taxon>
        <taxon>Actinomycetes</taxon>
        <taxon>Mycobacteriales</taxon>
        <taxon>Mycobacteriaceae</taxon>
        <taxon>Mycolicibacterium</taxon>
    </lineage>
</organism>
<dbReference type="PANTHER" id="PTHR43802">
    <property type="entry name" value="ENOYL-COA HYDRATASE"/>
    <property type="match status" value="1"/>
</dbReference>
<reference evidence="8" key="1">
    <citation type="submission" date="2016-09" db="EMBL/GenBank/DDBJ databases">
        <authorList>
            <person name="Greninger A.L."/>
            <person name="Jerome K.R."/>
            <person name="Mcnair B."/>
            <person name="Wallis C."/>
            <person name="Fang F."/>
        </authorList>
    </citation>
    <scope>NUCLEOTIDE SEQUENCE [LARGE SCALE GENOMIC DNA]</scope>
    <source>
        <strain evidence="8">M7</strain>
    </source>
</reference>
<keyword evidence="3" id="KW-0276">Fatty acid metabolism</keyword>
<sequence>MVHTGIRGGIATITLQRPHRLNALTWPVMDDIRAAVSDLTTRDDVFALVITGAGRGFSAGLDLIDLDADVGDLSASVQHEMTVRLNPMCQAILDAPVPVLAAVNGPCAGGGLGLALLADITIAAQSAYFLVPQVDSLSIVPDAGATWILPRLVGRARALAMSLTGGRIDAQQAERWGLIWRCVPDAEVLNQVYAFAGRLARNRSAVVATRELIDNALTSSLADQLLAETRAQSVALREPAAVEKIRRFAVKS</sequence>
<dbReference type="AlphaFoldDB" id="A0A1E3R3L1"/>
<dbReference type="PANTHER" id="PTHR43802:SF1">
    <property type="entry name" value="IP11341P-RELATED"/>
    <property type="match status" value="1"/>
</dbReference>
<dbReference type="SUPFAM" id="SSF52096">
    <property type="entry name" value="ClpP/crotonase"/>
    <property type="match status" value="1"/>
</dbReference>
<evidence type="ECO:0000256" key="1">
    <source>
        <dbReference type="ARBA" id="ARBA00002994"/>
    </source>
</evidence>
<keyword evidence="3" id="KW-0443">Lipid metabolism</keyword>
<dbReference type="OrthoDB" id="8452484at2"/>
<evidence type="ECO:0008006" key="9">
    <source>
        <dbReference type="Google" id="ProtNLM"/>
    </source>
</evidence>
<dbReference type="GO" id="GO:0006631">
    <property type="term" value="P:fatty acid metabolic process"/>
    <property type="evidence" value="ECO:0007669"/>
    <property type="project" value="UniProtKB-KW"/>
</dbReference>
<evidence type="ECO:0000256" key="3">
    <source>
        <dbReference type="ARBA" id="ARBA00022832"/>
    </source>
</evidence>
<evidence type="ECO:0000313" key="7">
    <source>
        <dbReference type="EMBL" id="ODQ84459.1"/>
    </source>
</evidence>
<comment type="catalytic activity">
    <reaction evidence="5">
        <text>a 4-saturated-(3S)-3-hydroxyacyl-CoA = a (3E)-enoyl-CoA + H2O</text>
        <dbReference type="Rhea" id="RHEA:20724"/>
        <dbReference type="ChEBI" id="CHEBI:15377"/>
        <dbReference type="ChEBI" id="CHEBI:58521"/>
        <dbReference type="ChEBI" id="CHEBI:137480"/>
        <dbReference type="EC" id="4.2.1.17"/>
    </reaction>
</comment>
<dbReference type="CDD" id="cd06558">
    <property type="entry name" value="crotonase-like"/>
    <property type="match status" value="1"/>
</dbReference>
<evidence type="ECO:0000256" key="5">
    <source>
        <dbReference type="ARBA" id="ARBA00023717"/>
    </source>
</evidence>
<evidence type="ECO:0000256" key="6">
    <source>
        <dbReference type="RuleBase" id="RU003707"/>
    </source>
</evidence>
<evidence type="ECO:0000313" key="8">
    <source>
        <dbReference type="Proteomes" id="UP000094243"/>
    </source>
</evidence>
<comment type="function">
    <text evidence="1">Could possibly oxidize fatty acids using specific components.</text>
</comment>
<dbReference type="InterPro" id="IPR029045">
    <property type="entry name" value="ClpP/crotonase-like_dom_sf"/>
</dbReference>
<comment type="catalytic activity">
    <reaction evidence="4">
        <text>a (3S)-3-hydroxyacyl-CoA = a (2E)-enoyl-CoA + H2O</text>
        <dbReference type="Rhea" id="RHEA:16105"/>
        <dbReference type="ChEBI" id="CHEBI:15377"/>
        <dbReference type="ChEBI" id="CHEBI:57318"/>
        <dbReference type="ChEBI" id="CHEBI:58856"/>
        <dbReference type="EC" id="4.2.1.17"/>
    </reaction>
</comment>
<dbReference type="InterPro" id="IPR018376">
    <property type="entry name" value="Enoyl-CoA_hyd/isom_CS"/>
</dbReference>
<evidence type="ECO:0000256" key="4">
    <source>
        <dbReference type="ARBA" id="ARBA00023709"/>
    </source>
</evidence>
<dbReference type="InterPro" id="IPR001753">
    <property type="entry name" value="Enoyl-CoA_hydra/iso"/>
</dbReference>
<gene>
    <name evidence="7" type="ORF">BHQ17_27275</name>
</gene>
<comment type="caution">
    <text evidence="7">The sequence shown here is derived from an EMBL/GenBank/DDBJ whole genome shotgun (WGS) entry which is preliminary data.</text>
</comment>
<protein>
    <recommendedName>
        <fullName evidence="9">Enoyl-CoA hydratase</fullName>
    </recommendedName>
</protein>
<dbReference type="RefSeq" id="WP_069408111.1">
    <property type="nucleotide sequence ID" value="NZ_JBHRZJ010000013.1"/>
</dbReference>
<name>A0A1E3R3L1_9MYCO</name>
<dbReference type="Proteomes" id="UP000094243">
    <property type="component" value="Unassembled WGS sequence"/>
</dbReference>
<dbReference type="PROSITE" id="PS00166">
    <property type="entry name" value="ENOYL_COA_HYDRATASE"/>
    <property type="match status" value="1"/>
</dbReference>
<dbReference type="Gene3D" id="3.90.226.10">
    <property type="entry name" value="2-enoyl-CoA Hydratase, Chain A, domain 1"/>
    <property type="match status" value="1"/>
</dbReference>
<accession>A0A1E3R3L1</accession>
<evidence type="ECO:0000256" key="2">
    <source>
        <dbReference type="ARBA" id="ARBA00005254"/>
    </source>
</evidence>
<dbReference type="EMBL" id="MIGZ01000282">
    <property type="protein sequence ID" value="ODQ84459.1"/>
    <property type="molecule type" value="Genomic_DNA"/>
</dbReference>
<comment type="similarity">
    <text evidence="2 6">Belongs to the enoyl-CoA hydratase/isomerase family.</text>
</comment>
<dbReference type="GO" id="GO:0004300">
    <property type="term" value="F:enoyl-CoA hydratase activity"/>
    <property type="evidence" value="ECO:0007669"/>
    <property type="project" value="UniProtKB-EC"/>
</dbReference>
<proteinExistence type="inferred from homology"/>
<dbReference type="Pfam" id="PF00378">
    <property type="entry name" value="ECH_1"/>
    <property type="match status" value="1"/>
</dbReference>
<keyword evidence="8" id="KW-1185">Reference proteome</keyword>